<reference evidence="1 2" key="1">
    <citation type="submission" date="2016-10" db="EMBL/GenBank/DDBJ databases">
        <authorList>
            <person name="de Groot N.N."/>
        </authorList>
    </citation>
    <scope>NUCLEOTIDE SEQUENCE [LARGE SCALE GENOMIC DNA]</scope>
    <source>
        <strain evidence="1 2">DSM 22489</strain>
    </source>
</reference>
<dbReference type="EMBL" id="FNVA01000001">
    <property type="protein sequence ID" value="SEF71232.1"/>
    <property type="molecule type" value="Genomic_DNA"/>
</dbReference>
<evidence type="ECO:0008006" key="3">
    <source>
        <dbReference type="Google" id="ProtNLM"/>
    </source>
</evidence>
<dbReference type="InterPro" id="IPR036278">
    <property type="entry name" value="Sialidase_sf"/>
</dbReference>
<evidence type="ECO:0000313" key="1">
    <source>
        <dbReference type="EMBL" id="SEF71232.1"/>
    </source>
</evidence>
<sequence>MHMPNTATAATLALEGKVTLGDTSPLGPALASFNGIIYIAWKGDGNDNLNVMCSTDDGHTFINKMTSPETSPAAPSLCVHNNTLFVAWRGDGGNADLNVARVSVAGDHITGLSNKVTLSDTSPFTPAIASSNGRLFIAWRGEGNTNLNVMYSSDNGASFGHKCTSSETSAQAPSLSVMNNTLYISWKGEGNDDLNVARVAMTGNDIVGLIDKAILSDTSPVSPSLTTNNGRLYLGWKGDGNPDLNFESSVNGTTFGGKYTATNEGTTQAIGMCSHDRKVYAAWKGNGNDNLNVAYLSGS</sequence>
<gene>
    <name evidence="1" type="ORF">SAMN05421819_0908</name>
</gene>
<accession>A0A1H5U7Z6</accession>
<dbReference type="SUPFAM" id="SSF50939">
    <property type="entry name" value="Sialidases"/>
    <property type="match status" value="1"/>
</dbReference>
<evidence type="ECO:0000313" key="2">
    <source>
        <dbReference type="Proteomes" id="UP000236728"/>
    </source>
</evidence>
<proteinExistence type="predicted"/>
<keyword evidence="2" id="KW-1185">Reference proteome</keyword>
<dbReference type="AlphaFoldDB" id="A0A1H5U7Z6"/>
<name>A0A1H5U7Z6_9BACT</name>
<protein>
    <recommendedName>
        <fullName evidence="3">BNR repeat-like domain-containing protein</fullName>
    </recommendedName>
</protein>
<dbReference type="Proteomes" id="UP000236728">
    <property type="component" value="Unassembled WGS sequence"/>
</dbReference>
<organism evidence="1 2">
    <name type="scientific">Bryocella elongata</name>
    <dbReference type="NCBI Taxonomy" id="863522"/>
    <lineage>
        <taxon>Bacteria</taxon>
        <taxon>Pseudomonadati</taxon>
        <taxon>Acidobacteriota</taxon>
        <taxon>Terriglobia</taxon>
        <taxon>Terriglobales</taxon>
        <taxon>Acidobacteriaceae</taxon>
        <taxon>Bryocella</taxon>
    </lineage>
</organism>